<feature type="domain" description="R13L1/DRL21-like LRR repeat region" evidence="6">
    <location>
        <begin position="373"/>
        <end position="497"/>
    </location>
</feature>
<sequence length="920" mass="103541">MAATLVGGALLGCAFKVLLDRLSSPELIKFFRGRKLHQSLLKKLKLTLLELNKVLNDAEEKQITVRAVKAWLDELKDAVYHAEDLVDEIATEALRSKVEAEYPRGKQSLQDSLISTFTGLFDRGGMNSKLEKMIGMLDHFVKAKDVLGLREVAGRNWSQTRVPTTSLVDESCVYGRENDKEAIMKLLLSDGENFCNRLEDGNLHDIAEKVRYFSFSRSGFGSFAKFKGIREAKCLRTFLPLKHNYHRPGCLSEKVVDEILPGLTRLRLLSLSEYVIKELPYSIGNLIHLRFLDLSHTKISELPESVCKLYNLETLLLFKCVLLTTLPANLAKLISVRRLDLRGTNLKEMPMNMSRLKDLQQLTNFVVGKCTSINELGELHCLRGTISISGLQNVKSGHDALEAKMSEKKQLEKLALEWDSTTEDSQNARDVLEKLEPHTNLKHLEIKNYGGTRFPTWLGDQSFCNMVSLRLENCENCFFLPPLGQMPSLKELTIERMPGITSVSREFYGESGSLRKSFQSLETLRFEKMLGWVDWCILDAGEFSRLQRLEVIECPKLFRHLPTNLPSLVYLRIKDCPELVSSLPDTTSLRGLSLIECQGMQLEGQGMPSVEQLYISSFPSLKEFGSELVTLKNLKVLTVDKCPSLSYFPLSKEMSHCYTSLEVLEVRKCDSLKSLPLGLFPQLQFLDIVGCLNFETLLIPGGIELNLTSLSIYDCNNMLSFPSGGLPAPNLSSLSLRRCEKLKALPEQMHTLLPSLGNLKLRDCPEIESFSEGGLPSKLGYLDIRDCTKLVGGRRDWGLQTLPSLGTLYLYGESEDALESFPEEGLLPSTLKFLCFGYMPNLKSLNKRGLQHLGSLETMHIWNCPQLQSLPEEGLPTSLIRLSISNCPLLKPRCRREEGGDWHKIAHIPVIKIDGEVIGE</sequence>
<evidence type="ECO:0000259" key="6">
    <source>
        <dbReference type="Pfam" id="PF25019"/>
    </source>
</evidence>
<dbReference type="GO" id="GO:0000166">
    <property type="term" value="F:nucleotide binding"/>
    <property type="evidence" value="ECO:0007669"/>
    <property type="project" value="UniProtKB-KW"/>
</dbReference>
<dbReference type="InterPro" id="IPR032675">
    <property type="entry name" value="LRR_dom_sf"/>
</dbReference>
<evidence type="ECO:0000256" key="3">
    <source>
        <dbReference type="ARBA" id="ARBA00022741"/>
    </source>
</evidence>
<dbReference type="SMART" id="SM00369">
    <property type="entry name" value="LRR_TYP"/>
    <property type="match status" value="2"/>
</dbReference>
<proteinExistence type="predicted"/>
<reference evidence="7" key="1">
    <citation type="submission" date="2019-11" db="EMBL/GenBank/DDBJ databases">
        <authorList>
            <person name="Liu Y."/>
            <person name="Hou J."/>
            <person name="Li T.-Q."/>
            <person name="Guan C.-H."/>
            <person name="Wu X."/>
            <person name="Wu H.-Z."/>
            <person name="Ling F."/>
            <person name="Zhang R."/>
            <person name="Shi X.-G."/>
            <person name="Ren J.-P."/>
            <person name="Chen E.-F."/>
            <person name="Sun J.-M."/>
        </authorList>
    </citation>
    <scope>NUCLEOTIDE SEQUENCE</scope>
    <source>
        <strain evidence="7">Adult_tree_wgs_1</strain>
        <tissue evidence="7">Leaves</tissue>
    </source>
</reference>
<evidence type="ECO:0000259" key="5">
    <source>
        <dbReference type="Pfam" id="PF18052"/>
    </source>
</evidence>
<evidence type="ECO:0008006" key="9">
    <source>
        <dbReference type="Google" id="ProtNLM"/>
    </source>
</evidence>
<dbReference type="AlphaFoldDB" id="A0A834LJ12"/>
<dbReference type="EMBL" id="WJXA01000007">
    <property type="protein sequence ID" value="KAF7138216.1"/>
    <property type="molecule type" value="Genomic_DNA"/>
</dbReference>
<dbReference type="GO" id="GO:0006952">
    <property type="term" value="P:defense response"/>
    <property type="evidence" value="ECO:0007669"/>
    <property type="project" value="UniProtKB-KW"/>
</dbReference>
<accession>A0A834LJ12</accession>
<dbReference type="SUPFAM" id="SSF52058">
    <property type="entry name" value="L domain-like"/>
    <property type="match status" value="2"/>
</dbReference>
<keyword evidence="8" id="KW-1185">Reference proteome</keyword>
<gene>
    <name evidence="7" type="ORF">RHSIM_Rhsim07G0209700</name>
</gene>
<evidence type="ECO:0000313" key="8">
    <source>
        <dbReference type="Proteomes" id="UP000626092"/>
    </source>
</evidence>
<evidence type="ECO:0000256" key="4">
    <source>
        <dbReference type="ARBA" id="ARBA00022821"/>
    </source>
</evidence>
<keyword evidence="3" id="KW-0547">Nucleotide-binding</keyword>
<keyword evidence="4" id="KW-0611">Plant defense</keyword>
<dbReference type="OrthoDB" id="1896560at2759"/>
<dbReference type="Gene3D" id="1.20.5.4130">
    <property type="match status" value="1"/>
</dbReference>
<dbReference type="Proteomes" id="UP000626092">
    <property type="component" value="Unassembled WGS sequence"/>
</dbReference>
<keyword evidence="2" id="KW-0677">Repeat</keyword>
<dbReference type="PANTHER" id="PTHR47186:SF18">
    <property type="entry name" value="RX N-TERMINAL DOMAIN-CONTAINING PROTEIN"/>
    <property type="match status" value="1"/>
</dbReference>
<evidence type="ECO:0000313" key="7">
    <source>
        <dbReference type="EMBL" id="KAF7138216.1"/>
    </source>
</evidence>
<dbReference type="Pfam" id="PF25019">
    <property type="entry name" value="LRR_R13L1-DRL21"/>
    <property type="match status" value="1"/>
</dbReference>
<dbReference type="Gene3D" id="3.80.10.10">
    <property type="entry name" value="Ribonuclease Inhibitor"/>
    <property type="match status" value="3"/>
</dbReference>
<evidence type="ECO:0000256" key="1">
    <source>
        <dbReference type="ARBA" id="ARBA00022614"/>
    </source>
</evidence>
<comment type="caution">
    <text evidence="7">The sequence shown here is derived from an EMBL/GenBank/DDBJ whole genome shotgun (WGS) entry which is preliminary data.</text>
</comment>
<dbReference type="InterPro" id="IPR001611">
    <property type="entry name" value="Leu-rich_rpt"/>
</dbReference>
<dbReference type="PROSITE" id="PS51450">
    <property type="entry name" value="LRR"/>
    <property type="match status" value="1"/>
</dbReference>
<dbReference type="Pfam" id="PF18052">
    <property type="entry name" value="Rx_N"/>
    <property type="match status" value="1"/>
</dbReference>
<evidence type="ECO:0000256" key="2">
    <source>
        <dbReference type="ARBA" id="ARBA00022737"/>
    </source>
</evidence>
<feature type="domain" description="Disease resistance N-terminal" evidence="5">
    <location>
        <begin position="16"/>
        <end position="99"/>
    </location>
</feature>
<dbReference type="InterPro" id="IPR041118">
    <property type="entry name" value="Rx_N"/>
</dbReference>
<dbReference type="InterPro" id="IPR003591">
    <property type="entry name" value="Leu-rich_rpt_typical-subtyp"/>
</dbReference>
<dbReference type="GO" id="GO:0051707">
    <property type="term" value="P:response to other organism"/>
    <property type="evidence" value="ECO:0007669"/>
    <property type="project" value="UniProtKB-ARBA"/>
</dbReference>
<dbReference type="InterPro" id="IPR056789">
    <property type="entry name" value="LRR_R13L1-DRL21"/>
</dbReference>
<keyword evidence="1" id="KW-0433">Leucine-rich repeat</keyword>
<name>A0A834LJ12_RHOSS</name>
<organism evidence="7 8">
    <name type="scientific">Rhododendron simsii</name>
    <name type="common">Sims's rhododendron</name>
    <dbReference type="NCBI Taxonomy" id="118357"/>
    <lineage>
        <taxon>Eukaryota</taxon>
        <taxon>Viridiplantae</taxon>
        <taxon>Streptophyta</taxon>
        <taxon>Embryophyta</taxon>
        <taxon>Tracheophyta</taxon>
        <taxon>Spermatophyta</taxon>
        <taxon>Magnoliopsida</taxon>
        <taxon>eudicotyledons</taxon>
        <taxon>Gunneridae</taxon>
        <taxon>Pentapetalae</taxon>
        <taxon>asterids</taxon>
        <taxon>Ericales</taxon>
        <taxon>Ericaceae</taxon>
        <taxon>Ericoideae</taxon>
        <taxon>Rhodoreae</taxon>
        <taxon>Rhododendron</taxon>
    </lineage>
</organism>
<protein>
    <recommendedName>
        <fullName evidence="9">Rx N-terminal domain-containing protein</fullName>
    </recommendedName>
</protein>
<dbReference type="PANTHER" id="PTHR47186">
    <property type="entry name" value="LEUCINE-RICH REPEAT-CONTAINING PROTEIN 57"/>
    <property type="match status" value="1"/>
</dbReference>